<comment type="subcellular location">
    <subcellularLocation>
        <location evidence="11">Cytoplasm</location>
    </subcellularLocation>
</comment>
<dbReference type="GO" id="GO:0005737">
    <property type="term" value="C:cytoplasm"/>
    <property type="evidence" value="ECO:0007669"/>
    <property type="project" value="UniProtKB-SubCell"/>
</dbReference>
<keyword evidence="3 11" id="KW-0285">Flavoprotein</keyword>
<organism evidence="13 14">
    <name type="scientific">Philodulcilactobacillus myokoensis</name>
    <dbReference type="NCBI Taxonomy" id="2929573"/>
    <lineage>
        <taxon>Bacteria</taxon>
        <taxon>Bacillati</taxon>
        <taxon>Bacillota</taxon>
        <taxon>Bacilli</taxon>
        <taxon>Lactobacillales</taxon>
        <taxon>Lactobacillaceae</taxon>
        <taxon>Philodulcilactobacillus</taxon>
    </lineage>
</organism>
<comment type="subunit">
    <text evidence="10 11">Homooctamer. Dimer of tetramers.</text>
</comment>
<dbReference type="InterPro" id="IPR013785">
    <property type="entry name" value="Aldolase_TIM"/>
</dbReference>
<keyword evidence="8 11" id="KW-0414">Isoprene biosynthesis</keyword>
<dbReference type="RefSeq" id="WP_286136299.1">
    <property type="nucleotide sequence ID" value="NZ_BRPL01000002.1"/>
</dbReference>
<comment type="caution">
    <text evidence="11">Lacks conserved residue(s) required for the propagation of feature annotation.</text>
</comment>
<evidence type="ECO:0000256" key="11">
    <source>
        <dbReference type="HAMAP-Rule" id="MF_00354"/>
    </source>
</evidence>
<feature type="binding site" evidence="11">
    <location>
        <position position="155"/>
    </location>
    <ligand>
        <name>Mg(2+)</name>
        <dbReference type="ChEBI" id="CHEBI:18420"/>
    </ligand>
</feature>
<sequence length="345" mass="38639">MTSKHSQRKNEHVSLAEKFYSTPKNADFNRVKFIHQSLPEINLSDIDYSTYLGHLKLKCPFYIEAMTGGSEQTKKLNARLAQIANATGIAMACGSQSIALADSSLIDTFSIIRHYDKNGVVIANMSASHSLDDAIKVVKMINANALEIHINAPQELIMPEGDRSFYWLDQIKAINDHFNLPIIIKEVGYGMAKETIQKLLDAGIKIVNVSGRGGTNFAKIENFRRPDQDLFYLNDWGQTTVQSLLEAQSVHRHPEIIASGGIQTPLDIAKALCLGANAVGIAGEMLHLLIHNSNDEIIKIIKQWQAGLKIIMTMLGCRNIYDLQQQKLLLDEKLLNYIKQRHIKY</sequence>
<dbReference type="GO" id="GO:0000287">
    <property type="term" value="F:magnesium ion binding"/>
    <property type="evidence" value="ECO:0007669"/>
    <property type="project" value="UniProtKB-UniRule"/>
</dbReference>
<feature type="binding site" evidence="11">
    <location>
        <position position="185"/>
    </location>
    <ligand>
        <name>FMN</name>
        <dbReference type="ChEBI" id="CHEBI:58210"/>
    </ligand>
</feature>
<keyword evidence="6 11" id="KW-0460">Magnesium</keyword>
<keyword evidence="7 11" id="KW-0521">NADP</keyword>
<dbReference type="AlphaFoldDB" id="A0A9W6ESU6"/>
<evidence type="ECO:0000313" key="13">
    <source>
        <dbReference type="EMBL" id="GLB46837.1"/>
    </source>
</evidence>
<dbReference type="Gene3D" id="3.20.20.70">
    <property type="entry name" value="Aldolase class I"/>
    <property type="match status" value="1"/>
</dbReference>
<keyword evidence="4 11" id="KW-0288">FMN</keyword>
<name>A0A9W6ESU6_9LACO</name>
<feature type="binding site" evidence="11">
    <location>
        <begin position="282"/>
        <end position="283"/>
    </location>
    <ligand>
        <name>FMN</name>
        <dbReference type="ChEBI" id="CHEBI:58210"/>
    </ligand>
</feature>
<feature type="binding site" evidence="11">
    <location>
        <position position="215"/>
    </location>
    <ligand>
        <name>FMN</name>
        <dbReference type="ChEBI" id="CHEBI:58210"/>
    </ligand>
</feature>
<comment type="cofactor">
    <cofactor evidence="1 11">
        <name>FMN</name>
        <dbReference type="ChEBI" id="CHEBI:58210"/>
    </cofactor>
</comment>
<feature type="binding site" evidence="11">
    <location>
        <begin position="65"/>
        <end position="67"/>
    </location>
    <ligand>
        <name>FMN</name>
        <dbReference type="ChEBI" id="CHEBI:58210"/>
    </ligand>
</feature>
<dbReference type="InterPro" id="IPR011179">
    <property type="entry name" value="IPdP_isomerase"/>
</dbReference>
<dbReference type="SUPFAM" id="SSF51395">
    <property type="entry name" value="FMN-linked oxidoreductases"/>
    <property type="match status" value="1"/>
</dbReference>
<feature type="binding site" evidence="11">
    <location>
        <position position="95"/>
    </location>
    <ligand>
        <name>FMN</name>
        <dbReference type="ChEBI" id="CHEBI:58210"/>
    </ligand>
</feature>
<dbReference type="EC" id="5.3.3.2" evidence="11"/>
<gene>
    <name evidence="11 13" type="primary">fni</name>
    <name evidence="13" type="ORF">WR164_08160</name>
</gene>
<evidence type="ECO:0000256" key="3">
    <source>
        <dbReference type="ARBA" id="ARBA00022630"/>
    </source>
</evidence>
<feature type="binding site" evidence="11">
    <location>
        <position position="154"/>
    </location>
    <ligand>
        <name>substrate</name>
    </ligand>
</feature>
<comment type="function">
    <text evidence="11">Involved in the biosynthesis of isoprenoids. Catalyzes the 1,3-allylic rearrangement of the homoallylic substrate isopentenyl (IPP) to its allylic isomer, dimethylallyl diphosphate (DMAPP).</text>
</comment>
<dbReference type="PIRSF" id="PIRSF003314">
    <property type="entry name" value="IPP_isomerase"/>
    <property type="match status" value="1"/>
</dbReference>
<evidence type="ECO:0000259" key="12">
    <source>
        <dbReference type="Pfam" id="PF01070"/>
    </source>
</evidence>
<evidence type="ECO:0000256" key="5">
    <source>
        <dbReference type="ARBA" id="ARBA00022723"/>
    </source>
</evidence>
<evidence type="ECO:0000256" key="1">
    <source>
        <dbReference type="ARBA" id="ARBA00001917"/>
    </source>
</evidence>
<evidence type="ECO:0000256" key="6">
    <source>
        <dbReference type="ARBA" id="ARBA00022842"/>
    </source>
</evidence>
<reference evidence="13" key="1">
    <citation type="submission" date="2022-07" db="EMBL/GenBank/DDBJ databases">
        <authorList>
            <person name="Kouya T."/>
            <person name="Ishiyama Y."/>
        </authorList>
    </citation>
    <scope>NUCLEOTIDE SEQUENCE</scope>
    <source>
        <strain evidence="13">WR16-4</strain>
    </source>
</reference>
<evidence type="ECO:0000256" key="4">
    <source>
        <dbReference type="ARBA" id="ARBA00022643"/>
    </source>
</evidence>
<dbReference type="GO" id="GO:0008299">
    <property type="term" value="P:isoprenoid biosynthetic process"/>
    <property type="evidence" value="ECO:0007669"/>
    <property type="project" value="UniProtKB-UniRule"/>
</dbReference>
<dbReference type="NCBIfam" id="TIGR02151">
    <property type="entry name" value="IPP_isom_2"/>
    <property type="match status" value="1"/>
</dbReference>
<comment type="similarity">
    <text evidence="11">Belongs to the IPP isomerase type 2 family.</text>
</comment>
<evidence type="ECO:0000313" key="14">
    <source>
        <dbReference type="Proteomes" id="UP001144204"/>
    </source>
</evidence>
<dbReference type="InterPro" id="IPR000262">
    <property type="entry name" value="FMN-dep_DH"/>
</dbReference>
<evidence type="ECO:0000256" key="2">
    <source>
        <dbReference type="ARBA" id="ARBA00022490"/>
    </source>
</evidence>
<feature type="binding site" evidence="11">
    <location>
        <begin position="8"/>
        <end position="9"/>
    </location>
    <ligand>
        <name>substrate</name>
    </ligand>
</feature>
<keyword evidence="2 11" id="KW-0963">Cytoplasm</keyword>
<dbReference type="GO" id="GO:0070402">
    <property type="term" value="F:NADPH binding"/>
    <property type="evidence" value="ECO:0007669"/>
    <property type="project" value="UniProtKB-UniRule"/>
</dbReference>
<dbReference type="EMBL" id="BRPL01000002">
    <property type="protein sequence ID" value="GLB46837.1"/>
    <property type="molecule type" value="Genomic_DNA"/>
</dbReference>
<evidence type="ECO:0000256" key="8">
    <source>
        <dbReference type="ARBA" id="ARBA00023229"/>
    </source>
</evidence>
<keyword evidence="14" id="KW-1185">Reference proteome</keyword>
<keyword evidence="9 11" id="KW-0413">Isomerase</keyword>
<dbReference type="Pfam" id="PF01070">
    <property type="entry name" value="FMN_dh"/>
    <property type="match status" value="1"/>
</dbReference>
<evidence type="ECO:0000256" key="10">
    <source>
        <dbReference type="ARBA" id="ARBA00025810"/>
    </source>
</evidence>
<evidence type="ECO:0000256" key="7">
    <source>
        <dbReference type="ARBA" id="ARBA00022857"/>
    </source>
</evidence>
<dbReference type="PANTHER" id="PTHR43665:SF1">
    <property type="entry name" value="ISOPENTENYL-DIPHOSPHATE DELTA-ISOMERASE"/>
    <property type="match status" value="1"/>
</dbReference>
<dbReference type="GO" id="GO:0004452">
    <property type="term" value="F:isopentenyl-diphosphate delta-isomerase activity"/>
    <property type="evidence" value="ECO:0007669"/>
    <property type="project" value="UniProtKB-UniRule"/>
</dbReference>
<accession>A0A9W6ESU6</accession>
<keyword evidence="5 11" id="KW-0479">Metal-binding</keyword>
<feature type="domain" description="FMN-dependent dehydrogenase" evidence="12">
    <location>
        <begin position="155"/>
        <end position="327"/>
    </location>
</feature>
<dbReference type="CDD" id="cd02811">
    <property type="entry name" value="IDI-2_FMN"/>
    <property type="match status" value="1"/>
</dbReference>
<proteinExistence type="inferred from homology"/>
<protein>
    <recommendedName>
        <fullName evidence="11">Isopentenyl-diphosphate delta-isomerase</fullName>
        <shortName evidence="11">IPP isomerase</shortName>
        <ecNumber evidence="11">5.3.3.2</ecNumber>
    </recommendedName>
    <alternativeName>
        <fullName evidence="11">Isopentenyl diphosphate:dimethylallyl diphosphate isomerase</fullName>
    </alternativeName>
    <alternativeName>
        <fullName evidence="11">Isopentenyl pyrophosphate isomerase</fullName>
    </alternativeName>
    <alternativeName>
        <fullName evidence="11">Type 2 isopentenyl diphosphate isomerase</fullName>
        <shortName evidence="11">IDI-2</shortName>
    </alternativeName>
</protein>
<dbReference type="GO" id="GO:0010181">
    <property type="term" value="F:FMN binding"/>
    <property type="evidence" value="ECO:0007669"/>
    <property type="project" value="UniProtKB-UniRule"/>
</dbReference>
<dbReference type="GO" id="GO:0016491">
    <property type="term" value="F:oxidoreductase activity"/>
    <property type="evidence" value="ECO:0007669"/>
    <property type="project" value="InterPro"/>
</dbReference>
<dbReference type="Proteomes" id="UP001144204">
    <property type="component" value="Unassembled WGS sequence"/>
</dbReference>
<comment type="cofactor">
    <cofactor evidence="11">
        <name>Mg(2+)</name>
        <dbReference type="ChEBI" id="CHEBI:18420"/>
    </cofactor>
</comment>
<comment type="catalytic activity">
    <reaction evidence="11">
        <text>isopentenyl diphosphate = dimethylallyl diphosphate</text>
        <dbReference type="Rhea" id="RHEA:23284"/>
        <dbReference type="ChEBI" id="CHEBI:57623"/>
        <dbReference type="ChEBI" id="CHEBI:128769"/>
        <dbReference type="EC" id="5.3.3.2"/>
    </reaction>
</comment>
<feature type="binding site" evidence="11">
    <location>
        <position position="124"/>
    </location>
    <ligand>
        <name>FMN</name>
        <dbReference type="ChEBI" id="CHEBI:58210"/>
    </ligand>
</feature>
<feature type="binding site" evidence="11">
    <location>
        <position position="210"/>
    </location>
    <ligand>
        <name>FMN</name>
        <dbReference type="ChEBI" id="CHEBI:58210"/>
    </ligand>
</feature>
<dbReference type="PANTHER" id="PTHR43665">
    <property type="entry name" value="ISOPENTENYL-DIPHOSPHATE DELTA-ISOMERASE"/>
    <property type="match status" value="1"/>
</dbReference>
<dbReference type="HAMAP" id="MF_00354">
    <property type="entry name" value="Idi_2"/>
    <property type="match status" value="1"/>
</dbReference>
<reference evidence="13" key="2">
    <citation type="journal article" date="2023" name="PLoS ONE">
        <title>Philodulcilactobacillus myokoensis gen. nov., sp. nov., a fructophilic, acidophilic, and agar-phobic lactic acid bacterium isolated from fermented vegetable extracts.</title>
        <authorList>
            <person name="Kouya T."/>
            <person name="Ishiyama Y."/>
            <person name="Ohashi S."/>
            <person name="Kumakubo R."/>
            <person name="Yamazaki T."/>
            <person name="Otaki T."/>
        </authorList>
    </citation>
    <scope>NUCLEOTIDE SEQUENCE</scope>
    <source>
        <strain evidence="13">WR16-4</strain>
    </source>
</reference>
<evidence type="ECO:0000256" key="9">
    <source>
        <dbReference type="ARBA" id="ARBA00023235"/>
    </source>
</evidence>
<comment type="cofactor">
    <cofactor evidence="11">
        <name>NADPH</name>
        <dbReference type="ChEBI" id="CHEBI:57783"/>
    </cofactor>
</comment>
<comment type="caution">
    <text evidence="13">The sequence shown here is derived from an EMBL/GenBank/DDBJ whole genome shotgun (WGS) entry which is preliminary data.</text>
</comment>